<dbReference type="PANTHER" id="PTHR33258">
    <property type="entry name" value="TRANSPOSASE INSL FOR INSERTION SEQUENCE ELEMENT IS186A-RELATED"/>
    <property type="match status" value="1"/>
</dbReference>
<dbReference type="PANTHER" id="PTHR33258:SF1">
    <property type="entry name" value="TRANSPOSASE INSL FOR INSERTION SEQUENCE ELEMENT IS186A-RELATED"/>
    <property type="match status" value="1"/>
</dbReference>
<evidence type="ECO:0000256" key="2">
    <source>
        <dbReference type="ARBA" id="ARBA00022578"/>
    </source>
</evidence>
<dbReference type="GO" id="GO:0006313">
    <property type="term" value="P:DNA transposition"/>
    <property type="evidence" value="ECO:0007669"/>
    <property type="project" value="InterPro"/>
</dbReference>
<evidence type="ECO:0000313" key="8">
    <source>
        <dbReference type="Proteomes" id="UP000184603"/>
    </source>
</evidence>
<sequence>MAHCNTILNQLAAFFPRHDFEKLATQHHQGQKFRTFNRWSQFMAMTIAQLTGRKSLRDLVGNIAAQGKRIYHLGMRSTSRATLARVNDRQPYDIYKEMFFQLLQRCQARAPKHQFKFKGKIYLLDATTVKLCLAIFPWATFRQAKGAVKLHFGLDADGHLPVFMDMTNGKKHEIDWARSLHLPAGACVVFDRGFTDYSWYGDLDKKKIIFVTRLKSNAKTYAYGNNRKPDSPAVVRDQKVKLSGYTYTFRRIHYIDPETGIEYQFLTNSRKLKASEVAAIYKERWKIELFFKWIKQNLKVKTFLGTSENAVLTQLWIALCLYLLLAYLKFVAKLGLSLSGILRLLQLNLFDRRSMSDLFKPPDNSQPIKSPQLLLWN</sequence>
<keyword evidence="2" id="KW-0815">Transposition</keyword>
<organism evidence="7 8">
    <name type="scientific">Desulfopila aestuarii DSM 18488</name>
    <dbReference type="NCBI Taxonomy" id="1121416"/>
    <lineage>
        <taxon>Bacteria</taxon>
        <taxon>Pseudomonadati</taxon>
        <taxon>Thermodesulfobacteriota</taxon>
        <taxon>Desulfobulbia</taxon>
        <taxon>Desulfobulbales</taxon>
        <taxon>Desulfocapsaceae</taxon>
        <taxon>Desulfopila</taxon>
    </lineage>
</organism>
<dbReference type="EMBL" id="FRFE01000030">
    <property type="protein sequence ID" value="SHO51921.1"/>
    <property type="molecule type" value="Genomic_DNA"/>
</dbReference>
<accession>A0A1M7YH67</accession>
<feature type="domain" description="DUF4372" evidence="6">
    <location>
        <begin position="3"/>
        <end position="76"/>
    </location>
</feature>
<comment type="similarity">
    <text evidence="1">Belongs to the transposase 11 family.</text>
</comment>
<protein>
    <recommendedName>
        <fullName evidence="9">Transposase, IS4 family</fullName>
    </recommendedName>
</protein>
<dbReference type="InterPro" id="IPR025399">
    <property type="entry name" value="DUF4372"/>
</dbReference>
<dbReference type="NCBIfam" id="NF033592">
    <property type="entry name" value="transpos_IS4_1"/>
    <property type="match status" value="1"/>
</dbReference>
<evidence type="ECO:0008006" key="9">
    <source>
        <dbReference type="Google" id="ProtNLM"/>
    </source>
</evidence>
<dbReference type="Pfam" id="PF01609">
    <property type="entry name" value="DDE_Tnp_1"/>
    <property type="match status" value="1"/>
</dbReference>
<dbReference type="AlphaFoldDB" id="A0A1M7YH67"/>
<dbReference type="InterPro" id="IPR002559">
    <property type="entry name" value="Transposase_11"/>
</dbReference>
<dbReference type="SUPFAM" id="SSF53098">
    <property type="entry name" value="Ribonuclease H-like"/>
    <property type="match status" value="1"/>
</dbReference>
<dbReference type="InterPro" id="IPR012337">
    <property type="entry name" value="RNaseH-like_sf"/>
</dbReference>
<dbReference type="STRING" id="1121416.SAMN02745220_04279"/>
<dbReference type="Proteomes" id="UP000184603">
    <property type="component" value="Unassembled WGS sequence"/>
</dbReference>
<evidence type="ECO:0000259" key="6">
    <source>
        <dbReference type="Pfam" id="PF14294"/>
    </source>
</evidence>
<keyword evidence="4" id="KW-0233">DNA recombination</keyword>
<name>A0A1M7YH67_9BACT</name>
<evidence type="ECO:0000256" key="1">
    <source>
        <dbReference type="ARBA" id="ARBA00010075"/>
    </source>
</evidence>
<dbReference type="OrthoDB" id="5411425at2"/>
<feature type="domain" description="Transposase IS4-like" evidence="5">
    <location>
        <begin position="118"/>
        <end position="324"/>
    </location>
</feature>
<evidence type="ECO:0000313" key="7">
    <source>
        <dbReference type="EMBL" id="SHO51921.1"/>
    </source>
</evidence>
<gene>
    <name evidence="7" type="ORF">SAMN02745220_04279</name>
</gene>
<dbReference type="InterPro" id="IPR047952">
    <property type="entry name" value="Transpos_IS4"/>
</dbReference>
<evidence type="ECO:0000259" key="5">
    <source>
        <dbReference type="Pfam" id="PF01609"/>
    </source>
</evidence>
<dbReference type="RefSeq" id="WP_073615697.1">
    <property type="nucleotide sequence ID" value="NZ_FRFE01000030.1"/>
</dbReference>
<evidence type="ECO:0000256" key="3">
    <source>
        <dbReference type="ARBA" id="ARBA00023125"/>
    </source>
</evidence>
<dbReference type="GO" id="GO:0003677">
    <property type="term" value="F:DNA binding"/>
    <property type="evidence" value="ECO:0007669"/>
    <property type="project" value="UniProtKB-KW"/>
</dbReference>
<dbReference type="GO" id="GO:0004803">
    <property type="term" value="F:transposase activity"/>
    <property type="evidence" value="ECO:0007669"/>
    <property type="project" value="InterPro"/>
</dbReference>
<dbReference type="Pfam" id="PF14294">
    <property type="entry name" value="DUF4372"/>
    <property type="match status" value="1"/>
</dbReference>
<keyword evidence="3" id="KW-0238">DNA-binding</keyword>
<evidence type="ECO:0000256" key="4">
    <source>
        <dbReference type="ARBA" id="ARBA00023172"/>
    </source>
</evidence>
<reference evidence="7 8" key="1">
    <citation type="submission" date="2016-12" db="EMBL/GenBank/DDBJ databases">
        <authorList>
            <person name="Song W.-J."/>
            <person name="Kurnit D.M."/>
        </authorList>
    </citation>
    <scope>NUCLEOTIDE SEQUENCE [LARGE SCALE GENOMIC DNA]</scope>
    <source>
        <strain evidence="7 8">DSM 18488</strain>
    </source>
</reference>
<dbReference type="Gene3D" id="3.90.350.10">
    <property type="entry name" value="Transposase Inhibitor Protein From Tn5, Chain A, domain 1"/>
    <property type="match status" value="1"/>
</dbReference>
<proteinExistence type="inferred from homology"/>
<keyword evidence="8" id="KW-1185">Reference proteome</keyword>